<comment type="subcellular location">
    <subcellularLocation>
        <location evidence="1">Membrane</location>
        <topology evidence="1">Multi-pass membrane protein</topology>
    </subcellularLocation>
</comment>
<protein>
    <submittedName>
        <fullName evidence="9">Rhomboid family protein</fullName>
    </submittedName>
</protein>
<feature type="transmembrane region" description="Helical" evidence="7">
    <location>
        <begin position="46"/>
        <end position="69"/>
    </location>
</feature>
<evidence type="ECO:0000256" key="5">
    <source>
        <dbReference type="ARBA" id="ARBA00022989"/>
    </source>
</evidence>
<evidence type="ECO:0000256" key="1">
    <source>
        <dbReference type="ARBA" id="ARBA00004141"/>
    </source>
</evidence>
<dbReference type="PANTHER" id="PTHR43731:SF14">
    <property type="entry name" value="PRESENILIN-ASSOCIATED RHOMBOID-LIKE PROTEIN, MITOCHONDRIAL"/>
    <property type="match status" value="1"/>
</dbReference>
<evidence type="ECO:0000256" key="3">
    <source>
        <dbReference type="ARBA" id="ARBA00022692"/>
    </source>
</evidence>
<gene>
    <name evidence="9" type="ORF">SAMN05216474_0680</name>
</gene>
<dbReference type="InterPro" id="IPR035952">
    <property type="entry name" value="Rhomboid-like_sf"/>
</dbReference>
<keyword evidence="3 7" id="KW-0812">Transmembrane</keyword>
<dbReference type="GO" id="GO:0016020">
    <property type="term" value="C:membrane"/>
    <property type="evidence" value="ECO:0007669"/>
    <property type="project" value="UniProtKB-SubCell"/>
</dbReference>
<dbReference type="PANTHER" id="PTHR43731">
    <property type="entry name" value="RHOMBOID PROTEASE"/>
    <property type="match status" value="1"/>
</dbReference>
<feature type="transmembrane region" description="Helical" evidence="7">
    <location>
        <begin position="174"/>
        <end position="195"/>
    </location>
</feature>
<evidence type="ECO:0000259" key="8">
    <source>
        <dbReference type="Pfam" id="PF01694"/>
    </source>
</evidence>
<feature type="transmembrane region" description="Helical" evidence="7">
    <location>
        <begin position="115"/>
        <end position="134"/>
    </location>
</feature>
<keyword evidence="6 7" id="KW-0472">Membrane</keyword>
<dbReference type="STRING" id="477690.SAMN05216474_0680"/>
<dbReference type="RefSeq" id="WP_090246331.1">
    <property type="nucleotide sequence ID" value="NZ_FPAS01000001.1"/>
</dbReference>
<dbReference type="Proteomes" id="UP000236454">
    <property type="component" value="Unassembled WGS sequence"/>
</dbReference>
<feature type="transmembrane region" description="Helical" evidence="7">
    <location>
        <begin position="141"/>
        <end position="162"/>
    </location>
</feature>
<evidence type="ECO:0000256" key="2">
    <source>
        <dbReference type="ARBA" id="ARBA00009045"/>
    </source>
</evidence>
<keyword evidence="5 7" id="KW-1133">Transmembrane helix</keyword>
<accession>A0A1I6Y5P4</accession>
<comment type="similarity">
    <text evidence="2">Belongs to the peptidase S54 family.</text>
</comment>
<dbReference type="SUPFAM" id="SSF144091">
    <property type="entry name" value="Rhomboid-like"/>
    <property type="match status" value="1"/>
</dbReference>
<evidence type="ECO:0000256" key="4">
    <source>
        <dbReference type="ARBA" id="ARBA00022801"/>
    </source>
</evidence>
<keyword evidence="4" id="KW-0378">Hydrolase</keyword>
<dbReference type="OrthoDB" id="9813074at2"/>
<evidence type="ECO:0000313" key="9">
    <source>
        <dbReference type="EMBL" id="SFT45925.1"/>
    </source>
</evidence>
<evidence type="ECO:0000313" key="10">
    <source>
        <dbReference type="Proteomes" id="UP000236454"/>
    </source>
</evidence>
<reference evidence="9 10" key="1">
    <citation type="submission" date="2016-10" db="EMBL/GenBank/DDBJ databases">
        <authorList>
            <person name="de Groot N.N."/>
        </authorList>
    </citation>
    <scope>NUCLEOTIDE SEQUENCE [LARGE SCALE GENOMIC DNA]</scope>
    <source>
        <strain evidence="9 10">CGMCC 1.7005</strain>
    </source>
</reference>
<sequence>MSFSITLVIIIITALISWRAFQDNDLKYKMMFYPYNVKHHKEGYRFLSYMVVHADLMHLFFNMFVLYNFGQVMEYMLDFKYGSSLGTFHYLILYIAGGLFATLWPMSKNADNPNYLSLGASGAVSSVFFAYILWNPGATLNLIILPFWDIPAWLLGIAYLAYEYFMAKKGTSNIGHDAHFGGAVFGILYVLLINFEKGQAFISYIFN</sequence>
<evidence type="ECO:0000256" key="6">
    <source>
        <dbReference type="ARBA" id="ARBA00023136"/>
    </source>
</evidence>
<evidence type="ECO:0000256" key="7">
    <source>
        <dbReference type="SAM" id="Phobius"/>
    </source>
</evidence>
<dbReference type="Gene3D" id="1.20.1540.10">
    <property type="entry name" value="Rhomboid-like"/>
    <property type="match status" value="1"/>
</dbReference>
<organism evidence="9 10">
    <name type="scientific">Lishizhenia tianjinensis</name>
    <dbReference type="NCBI Taxonomy" id="477690"/>
    <lineage>
        <taxon>Bacteria</taxon>
        <taxon>Pseudomonadati</taxon>
        <taxon>Bacteroidota</taxon>
        <taxon>Flavobacteriia</taxon>
        <taxon>Flavobacteriales</taxon>
        <taxon>Crocinitomicaceae</taxon>
        <taxon>Lishizhenia</taxon>
    </lineage>
</organism>
<dbReference type="GO" id="GO:0004252">
    <property type="term" value="F:serine-type endopeptidase activity"/>
    <property type="evidence" value="ECO:0007669"/>
    <property type="project" value="InterPro"/>
</dbReference>
<feature type="transmembrane region" description="Helical" evidence="7">
    <location>
        <begin position="81"/>
        <end position="103"/>
    </location>
</feature>
<feature type="domain" description="Peptidase S54 rhomboid" evidence="8">
    <location>
        <begin position="41"/>
        <end position="192"/>
    </location>
</feature>
<dbReference type="Pfam" id="PF01694">
    <property type="entry name" value="Rhomboid"/>
    <property type="match status" value="1"/>
</dbReference>
<name>A0A1I6Y5P4_9FLAO</name>
<dbReference type="InterPro" id="IPR050925">
    <property type="entry name" value="Rhomboid_protease_S54"/>
</dbReference>
<dbReference type="InterPro" id="IPR022764">
    <property type="entry name" value="Peptidase_S54_rhomboid_dom"/>
</dbReference>
<dbReference type="EMBL" id="FPAS01000001">
    <property type="protein sequence ID" value="SFT45925.1"/>
    <property type="molecule type" value="Genomic_DNA"/>
</dbReference>
<keyword evidence="10" id="KW-1185">Reference proteome</keyword>
<dbReference type="AlphaFoldDB" id="A0A1I6Y5P4"/>
<proteinExistence type="inferred from homology"/>